<name>A0A6M0H7A0_9CLOT</name>
<keyword evidence="2" id="KW-0812">Transmembrane</keyword>
<feature type="transmembrane region" description="Helical" evidence="2">
    <location>
        <begin position="15"/>
        <end position="34"/>
    </location>
</feature>
<evidence type="ECO:0000313" key="3">
    <source>
        <dbReference type="EMBL" id="NEU06238.1"/>
    </source>
</evidence>
<dbReference type="EMBL" id="JAAGPU010000037">
    <property type="protein sequence ID" value="NEU06238.1"/>
    <property type="molecule type" value="Genomic_DNA"/>
</dbReference>
<dbReference type="Proteomes" id="UP000481872">
    <property type="component" value="Unassembled WGS sequence"/>
</dbReference>
<organism evidence="3 4">
    <name type="scientific">Clostridium senegalense</name>
    <dbReference type="NCBI Taxonomy" id="1465809"/>
    <lineage>
        <taxon>Bacteria</taxon>
        <taxon>Bacillati</taxon>
        <taxon>Bacillota</taxon>
        <taxon>Clostridia</taxon>
        <taxon>Eubacteriales</taxon>
        <taxon>Clostridiaceae</taxon>
        <taxon>Clostridium</taxon>
    </lineage>
</organism>
<feature type="coiled-coil region" evidence="1">
    <location>
        <begin position="288"/>
        <end position="315"/>
    </location>
</feature>
<keyword evidence="1" id="KW-0175">Coiled coil</keyword>
<reference evidence="3 4" key="1">
    <citation type="submission" date="2020-02" db="EMBL/GenBank/DDBJ databases">
        <title>Genome assembly of a novel Clostridium senegalense strain.</title>
        <authorList>
            <person name="Gupta T.B."/>
            <person name="Jauregui R."/>
            <person name="Maclean P."/>
            <person name="Nawarathana A."/>
            <person name="Brightwell G."/>
        </authorList>
    </citation>
    <scope>NUCLEOTIDE SEQUENCE [LARGE SCALE GENOMIC DNA]</scope>
    <source>
        <strain evidence="3 4">AGRFS4</strain>
    </source>
</reference>
<comment type="caution">
    <text evidence="3">The sequence shown here is derived from an EMBL/GenBank/DDBJ whole genome shotgun (WGS) entry which is preliminary data.</text>
</comment>
<dbReference type="AlphaFoldDB" id="A0A6M0H7A0"/>
<keyword evidence="4" id="KW-1185">Reference proteome</keyword>
<keyword evidence="2" id="KW-0472">Membrane</keyword>
<accession>A0A6M0H7A0</accession>
<gene>
    <name evidence="3" type="ORF">G3M99_15545</name>
</gene>
<sequence length="332" mass="40000">MDFFKEKLKKQSKTSIALTILLIIAIIFIGQIYYNEKEFIKNFNDFKKYFTERNEESAHGIYIDIKKQSHKEKVDVYILDQLDAFKYNLENDSIENSHIDDATKELSYFEFYSEKSEKVKEEYTKMQFYVEDYNHYKNGLEAYDKKDFVKAKEEFEKVTSNYKQYNEAQTMAEKMSAKSKEWSLKKCNELLSLGDIENAIVELEKGFLLNKEDSDLLKEKENIEKNKSEYLKNRKEISESLEKIKKLNWIKDEKDIIIEEVKYKEKDFYKIIEKDEKNENIWEYELYIEKVQINNENTEEEKDEVIKEVIALLIKDKEEKKLDDFIKESETK</sequence>
<evidence type="ECO:0000256" key="1">
    <source>
        <dbReference type="SAM" id="Coils"/>
    </source>
</evidence>
<evidence type="ECO:0000256" key="2">
    <source>
        <dbReference type="SAM" id="Phobius"/>
    </source>
</evidence>
<proteinExistence type="predicted"/>
<dbReference type="RefSeq" id="WP_199870749.1">
    <property type="nucleotide sequence ID" value="NZ_JAAGPU010000037.1"/>
</dbReference>
<keyword evidence="2" id="KW-1133">Transmembrane helix</keyword>
<protein>
    <submittedName>
        <fullName evidence="3">Uncharacterized protein</fullName>
    </submittedName>
</protein>
<evidence type="ECO:0000313" key="4">
    <source>
        <dbReference type="Proteomes" id="UP000481872"/>
    </source>
</evidence>